<keyword evidence="2 4" id="KW-0863">Zinc-finger</keyword>
<evidence type="ECO:0000256" key="1">
    <source>
        <dbReference type="ARBA" id="ARBA00022723"/>
    </source>
</evidence>
<dbReference type="GO" id="GO:0008270">
    <property type="term" value="F:zinc ion binding"/>
    <property type="evidence" value="ECO:0007669"/>
    <property type="project" value="UniProtKB-KW"/>
</dbReference>
<dbReference type="Pfam" id="PF06839">
    <property type="entry name" value="Zn_ribbon_GRF"/>
    <property type="match status" value="1"/>
</dbReference>
<dbReference type="PANTHER" id="PTHR33248">
    <property type="entry name" value="ZINC ION-BINDING PROTEIN"/>
    <property type="match status" value="1"/>
</dbReference>
<keyword evidence="3" id="KW-0862">Zinc</keyword>
<keyword evidence="5" id="KW-0812">Transmembrane</keyword>
<evidence type="ECO:0000259" key="6">
    <source>
        <dbReference type="PROSITE" id="PS51999"/>
    </source>
</evidence>
<gene>
    <name evidence="7" type="ORF">CCAM_LOCUS15367</name>
</gene>
<feature type="transmembrane region" description="Helical" evidence="5">
    <location>
        <begin position="103"/>
        <end position="124"/>
    </location>
</feature>
<evidence type="ECO:0000256" key="3">
    <source>
        <dbReference type="ARBA" id="ARBA00022833"/>
    </source>
</evidence>
<evidence type="ECO:0000313" key="8">
    <source>
        <dbReference type="Proteomes" id="UP000595140"/>
    </source>
</evidence>
<dbReference type="PROSITE" id="PS51999">
    <property type="entry name" value="ZF_GRF"/>
    <property type="match status" value="1"/>
</dbReference>
<reference evidence="7 8" key="1">
    <citation type="submission" date="2018-04" db="EMBL/GenBank/DDBJ databases">
        <authorList>
            <person name="Vogel A."/>
        </authorList>
    </citation>
    <scope>NUCLEOTIDE SEQUENCE [LARGE SCALE GENOMIC DNA]</scope>
</reference>
<protein>
    <recommendedName>
        <fullName evidence="6">GRF-type domain-containing protein</fullName>
    </recommendedName>
</protein>
<dbReference type="InterPro" id="IPR010666">
    <property type="entry name" value="Znf_GRF"/>
</dbReference>
<keyword evidence="5" id="KW-0472">Membrane</keyword>
<dbReference type="OrthoDB" id="1303182at2759"/>
<evidence type="ECO:0000313" key="7">
    <source>
        <dbReference type="EMBL" id="VFQ73591.1"/>
    </source>
</evidence>
<evidence type="ECO:0000256" key="4">
    <source>
        <dbReference type="PROSITE-ProRule" id="PRU01343"/>
    </source>
</evidence>
<accession>A0A484LBF3</accession>
<organism evidence="7 8">
    <name type="scientific">Cuscuta campestris</name>
    <dbReference type="NCBI Taxonomy" id="132261"/>
    <lineage>
        <taxon>Eukaryota</taxon>
        <taxon>Viridiplantae</taxon>
        <taxon>Streptophyta</taxon>
        <taxon>Embryophyta</taxon>
        <taxon>Tracheophyta</taxon>
        <taxon>Spermatophyta</taxon>
        <taxon>Magnoliopsida</taxon>
        <taxon>eudicotyledons</taxon>
        <taxon>Gunneridae</taxon>
        <taxon>Pentapetalae</taxon>
        <taxon>asterids</taxon>
        <taxon>lamiids</taxon>
        <taxon>Solanales</taxon>
        <taxon>Convolvulaceae</taxon>
        <taxon>Cuscuteae</taxon>
        <taxon>Cuscuta</taxon>
        <taxon>Cuscuta subgen. Grammica</taxon>
        <taxon>Cuscuta sect. Cleistogrammica</taxon>
    </lineage>
</organism>
<name>A0A484LBF3_9ASTE</name>
<feature type="domain" description="GRF-type" evidence="6">
    <location>
        <begin position="27"/>
        <end position="68"/>
    </location>
</feature>
<evidence type="ECO:0000256" key="2">
    <source>
        <dbReference type="ARBA" id="ARBA00022771"/>
    </source>
</evidence>
<keyword evidence="1" id="KW-0479">Metal-binding</keyword>
<dbReference type="AlphaFoldDB" id="A0A484LBF3"/>
<dbReference type="Proteomes" id="UP000595140">
    <property type="component" value="Unassembled WGS sequence"/>
</dbReference>
<sequence>MDLNSSHSFALSRRVCDYGEWLEVPACRCGKEMSILTSWTNKNPGRRMWKCDGNGTQKCHYWEWLDPPICDRAKKIIPGLLKKSNAKDEEIKFLKKRIKDKRIGAFLFGFGVAIVLNIAVFVLFM</sequence>
<keyword evidence="8" id="KW-1185">Reference proteome</keyword>
<keyword evidence="5" id="KW-1133">Transmembrane helix</keyword>
<evidence type="ECO:0000256" key="5">
    <source>
        <dbReference type="SAM" id="Phobius"/>
    </source>
</evidence>
<dbReference type="EMBL" id="OOIL02001235">
    <property type="protein sequence ID" value="VFQ73591.1"/>
    <property type="molecule type" value="Genomic_DNA"/>
</dbReference>
<proteinExistence type="predicted"/>